<gene>
    <name evidence="2" type="ORF">OCU04_000966</name>
</gene>
<accession>A0A9X0DRM4</accession>
<dbReference type="Proteomes" id="UP001152300">
    <property type="component" value="Unassembled WGS sequence"/>
</dbReference>
<sequence length="141" mass="15986">MSGWMETNYGADYCKKAGRQMMVPACIFNPLPDLYVSLTTHTIQIHFQPIKHFGVIRLAPFEYQSNPTHLPSHTHRSKTQPHPHTPHSLIPPQKNLPLTKKKKNNGIKPSQSSIQQTKFIGGAGNRTQIETDSFVRLSCER</sequence>
<dbReference type="AlphaFoldDB" id="A0A9X0DRM4"/>
<protein>
    <submittedName>
        <fullName evidence="2">Uncharacterized protein</fullName>
    </submittedName>
</protein>
<evidence type="ECO:0000256" key="1">
    <source>
        <dbReference type="SAM" id="MobiDB-lite"/>
    </source>
</evidence>
<evidence type="ECO:0000313" key="3">
    <source>
        <dbReference type="Proteomes" id="UP001152300"/>
    </source>
</evidence>
<dbReference type="EMBL" id="JAPEIS010000001">
    <property type="protein sequence ID" value="KAJ8070593.1"/>
    <property type="molecule type" value="Genomic_DNA"/>
</dbReference>
<keyword evidence="3" id="KW-1185">Reference proteome</keyword>
<feature type="region of interest" description="Disordered" evidence="1">
    <location>
        <begin position="66"/>
        <end position="115"/>
    </location>
</feature>
<feature type="compositionally biased region" description="Basic residues" evidence="1">
    <location>
        <begin position="72"/>
        <end position="85"/>
    </location>
</feature>
<organism evidence="2 3">
    <name type="scientific">Sclerotinia nivalis</name>
    <dbReference type="NCBI Taxonomy" id="352851"/>
    <lineage>
        <taxon>Eukaryota</taxon>
        <taxon>Fungi</taxon>
        <taxon>Dikarya</taxon>
        <taxon>Ascomycota</taxon>
        <taxon>Pezizomycotina</taxon>
        <taxon>Leotiomycetes</taxon>
        <taxon>Helotiales</taxon>
        <taxon>Sclerotiniaceae</taxon>
        <taxon>Sclerotinia</taxon>
    </lineage>
</organism>
<reference evidence="2" key="1">
    <citation type="submission" date="2022-11" db="EMBL/GenBank/DDBJ databases">
        <title>Genome Resource of Sclerotinia nivalis Strain SnTB1, a Plant Pathogen Isolated from American Ginseng.</title>
        <authorList>
            <person name="Fan S."/>
        </authorList>
    </citation>
    <scope>NUCLEOTIDE SEQUENCE</scope>
    <source>
        <strain evidence="2">SnTB1</strain>
    </source>
</reference>
<proteinExistence type="predicted"/>
<name>A0A9X0DRM4_9HELO</name>
<evidence type="ECO:0000313" key="2">
    <source>
        <dbReference type="EMBL" id="KAJ8070593.1"/>
    </source>
</evidence>
<comment type="caution">
    <text evidence="2">The sequence shown here is derived from an EMBL/GenBank/DDBJ whole genome shotgun (WGS) entry which is preliminary data.</text>
</comment>